<sequence>MVKAVAVLESNQGVSGTVLFSQNGSGSTTVTGNISGLKAGLHGFHVHALGDTTNGCLSTGPHFNPEGKDHGAPSDENRHVGDLGNLVAGDDGTATFTIIDKQISLVGPNSVLGRAIVVHADPDDLGRGRTELSLTTGNAGERISCGVIGVQE</sequence>
<keyword evidence="6" id="KW-0560">Oxidoreductase</keyword>
<comment type="similarity">
    <text evidence="1 6">Belongs to the Cu-Zn superoxide dismutase family.</text>
</comment>
<comment type="cofactor">
    <cofactor evidence="6">
        <name>Cu cation</name>
        <dbReference type="ChEBI" id="CHEBI:23378"/>
    </cofactor>
    <text evidence="6">Binds 1 copper ion per subunit.</text>
</comment>
<comment type="cofactor">
    <cofactor evidence="6">
        <name>Zn(2+)</name>
        <dbReference type="ChEBI" id="CHEBI:29105"/>
    </cofactor>
    <text evidence="6">Binds 1 zinc ion per subunit.</text>
</comment>
<evidence type="ECO:0000313" key="8">
    <source>
        <dbReference type="EMBL" id="CAK9314902.1"/>
    </source>
</evidence>
<dbReference type="EMBL" id="OZ021736">
    <property type="protein sequence ID" value="CAK9314902.1"/>
    <property type="molecule type" value="Genomic_DNA"/>
</dbReference>
<organism evidence="8 9">
    <name type="scientific">Citrullus colocynthis</name>
    <name type="common">colocynth</name>
    <dbReference type="NCBI Taxonomy" id="252529"/>
    <lineage>
        <taxon>Eukaryota</taxon>
        <taxon>Viridiplantae</taxon>
        <taxon>Streptophyta</taxon>
        <taxon>Embryophyta</taxon>
        <taxon>Tracheophyta</taxon>
        <taxon>Spermatophyta</taxon>
        <taxon>Magnoliopsida</taxon>
        <taxon>eudicotyledons</taxon>
        <taxon>Gunneridae</taxon>
        <taxon>Pentapetalae</taxon>
        <taxon>rosids</taxon>
        <taxon>fabids</taxon>
        <taxon>Cucurbitales</taxon>
        <taxon>Cucurbitaceae</taxon>
        <taxon>Benincaseae</taxon>
        <taxon>Citrullus</taxon>
    </lineage>
</organism>
<dbReference type="Gene3D" id="2.60.40.200">
    <property type="entry name" value="Superoxide dismutase, copper/zinc binding domain"/>
    <property type="match status" value="1"/>
</dbReference>
<comment type="function">
    <text evidence="6">Destroys radicals which are normally produced within the cells and which are toxic to biological systems.</text>
</comment>
<keyword evidence="3" id="KW-0049">Antioxidant</keyword>
<accession>A0ABP0Y863</accession>
<dbReference type="InterPro" id="IPR036423">
    <property type="entry name" value="SOD-like_Cu/Zn_dom_sf"/>
</dbReference>
<keyword evidence="4 6" id="KW-0186">Copper</keyword>
<evidence type="ECO:0000256" key="6">
    <source>
        <dbReference type="RuleBase" id="RU000393"/>
    </source>
</evidence>
<evidence type="ECO:0000313" key="9">
    <source>
        <dbReference type="Proteomes" id="UP001642487"/>
    </source>
</evidence>
<name>A0ABP0Y863_9ROSI</name>
<keyword evidence="2 6" id="KW-0862">Zinc</keyword>
<dbReference type="SUPFAM" id="SSF49329">
    <property type="entry name" value="Cu,Zn superoxide dismutase-like"/>
    <property type="match status" value="1"/>
</dbReference>
<gene>
    <name evidence="8" type="ORF">CITCOLO1_LOCUS6674</name>
</gene>
<dbReference type="CDD" id="cd00305">
    <property type="entry name" value="Cu-Zn_Superoxide_Dismutase"/>
    <property type="match status" value="1"/>
</dbReference>
<dbReference type="Pfam" id="PF00080">
    <property type="entry name" value="Sod_Cu"/>
    <property type="match status" value="1"/>
</dbReference>
<evidence type="ECO:0000259" key="7">
    <source>
        <dbReference type="Pfam" id="PF00080"/>
    </source>
</evidence>
<proteinExistence type="inferred from homology"/>
<evidence type="ECO:0000256" key="5">
    <source>
        <dbReference type="ARBA" id="ARBA00049204"/>
    </source>
</evidence>
<dbReference type="PRINTS" id="PR00068">
    <property type="entry name" value="CUZNDISMTASE"/>
</dbReference>
<dbReference type="InterPro" id="IPR001424">
    <property type="entry name" value="SOD_Cu_Zn_dom"/>
</dbReference>
<protein>
    <recommendedName>
        <fullName evidence="6">Superoxide dismutase [Cu-Zn]</fullName>
        <ecNumber evidence="6">1.15.1.1</ecNumber>
    </recommendedName>
</protein>
<dbReference type="EC" id="1.15.1.1" evidence="6"/>
<comment type="catalytic activity">
    <reaction evidence="5 6">
        <text>2 superoxide + 2 H(+) = H2O2 + O2</text>
        <dbReference type="Rhea" id="RHEA:20696"/>
        <dbReference type="ChEBI" id="CHEBI:15378"/>
        <dbReference type="ChEBI" id="CHEBI:15379"/>
        <dbReference type="ChEBI" id="CHEBI:16240"/>
        <dbReference type="ChEBI" id="CHEBI:18421"/>
        <dbReference type="EC" id="1.15.1.1"/>
    </reaction>
</comment>
<reference evidence="8 9" key="1">
    <citation type="submission" date="2024-03" db="EMBL/GenBank/DDBJ databases">
        <authorList>
            <person name="Gkanogiannis A."/>
            <person name="Becerra Lopez-Lavalle L."/>
        </authorList>
    </citation>
    <scope>NUCLEOTIDE SEQUENCE [LARGE SCALE GENOMIC DNA]</scope>
</reference>
<evidence type="ECO:0000256" key="2">
    <source>
        <dbReference type="ARBA" id="ARBA00022833"/>
    </source>
</evidence>
<dbReference type="PANTHER" id="PTHR10003">
    <property type="entry name" value="SUPEROXIDE DISMUTASE CU-ZN -RELATED"/>
    <property type="match status" value="1"/>
</dbReference>
<keyword evidence="6" id="KW-0479">Metal-binding</keyword>
<dbReference type="Proteomes" id="UP001642487">
    <property type="component" value="Chromosome 2"/>
</dbReference>
<dbReference type="InterPro" id="IPR018152">
    <property type="entry name" value="SOD_Cu/Zn_BS"/>
</dbReference>
<evidence type="ECO:0000256" key="4">
    <source>
        <dbReference type="ARBA" id="ARBA00023008"/>
    </source>
</evidence>
<evidence type="ECO:0000256" key="1">
    <source>
        <dbReference type="ARBA" id="ARBA00010457"/>
    </source>
</evidence>
<dbReference type="PROSITE" id="PS00332">
    <property type="entry name" value="SOD_CU_ZN_2"/>
    <property type="match status" value="1"/>
</dbReference>
<keyword evidence="9" id="KW-1185">Reference proteome</keyword>
<dbReference type="InterPro" id="IPR024134">
    <property type="entry name" value="SOD_Cu/Zn_/chaperone"/>
</dbReference>
<feature type="domain" description="Superoxide dismutase copper/zinc binding" evidence="7">
    <location>
        <begin position="14"/>
        <end position="148"/>
    </location>
</feature>
<dbReference type="PROSITE" id="PS00087">
    <property type="entry name" value="SOD_CU_ZN_1"/>
    <property type="match status" value="1"/>
</dbReference>
<evidence type="ECO:0000256" key="3">
    <source>
        <dbReference type="ARBA" id="ARBA00022862"/>
    </source>
</evidence>